<name>A0ABR1D313_NECAM</name>
<dbReference type="Gene3D" id="2.60.40.4100">
    <property type="entry name" value="Zona pellucida, ZP-C domain"/>
    <property type="match status" value="1"/>
</dbReference>
<keyword evidence="5" id="KW-1185">Reference proteome</keyword>
<keyword evidence="2" id="KW-0472">Membrane</keyword>
<dbReference type="PROSITE" id="PS51034">
    <property type="entry name" value="ZP_2"/>
    <property type="match status" value="1"/>
</dbReference>
<dbReference type="InterPro" id="IPR055355">
    <property type="entry name" value="ZP-C"/>
</dbReference>
<accession>A0ABR1D313</accession>
<keyword evidence="1" id="KW-1015">Disulfide bond</keyword>
<keyword evidence="2" id="KW-1133">Transmembrane helix</keyword>
<gene>
    <name evidence="4" type="primary">Necator_chrIII.g12327</name>
    <name evidence="4" type="ORF">RB195_011561</name>
</gene>
<reference evidence="4 5" key="1">
    <citation type="submission" date="2023-08" db="EMBL/GenBank/DDBJ databases">
        <title>A Necator americanus chromosomal reference genome.</title>
        <authorList>
            <person name="Ilik V."/>
            <person name="Petrzelkova K.J."/>
            <person name="Pardy F."/>
            <person name="Fuh T."/>
            <person name="Niatou-Singa F.S."/>
            <person name="Gouil Q."/>
            <person name="Baker L."/>
            <person name="Ritchie M.E."/>
            <person name="Jex A.R."/>
            <person name="Gazzola D."/>
            <person name="Li H."/>
            <person name="Toshio Fujiwara R."/>
            <person name="Zhan B."/>
            <person name="Aroian R.V."/>
            <person name="Pafco B."/>
            <person name="Schwarz E.M."/>
        </authorList>
    </citation>
    <scope>NUCLEOTIDE SEQUENCE [LARGE SCALE GENOMIC DNA]</scope>
    <source>
        <strain evidence="4 5">Aroian</strain>
        <tissue evidence="4">Whole animal</tissue>
    </source>
</reference>
<comment type="caution">
    <text evidence="4">The sequence shown here is derived from an EMBL/GenBank/DDBJ whole genome shotgun (WGS) entry which is preliminary data.</text>
</comment>
<dbReference type="Proteomes" id="UP001303046">
    <property type="component" value="Unassembled WGS sequence"/>
</dbReference>
<protein>
    <recommendedName>
        <fullName evidence="3">ZP domain-containing protein</fullName>
    </recommendedName>
</protein>
<dbReference type="InterPro" id="IPR042235">
    <property type="entry name" value="ZP-C_dom"/>
</dbReference>
<evidence type="ECO:0000313" key="4">
    <source>
        <dbReference type="EMBL" id="KAK6744914.1"/>
    </source>
</evidence>
<dbReference type="PANTHER" id="PTHR46560">
    <property type="entry name" value="CYPHER, ISOFORM B"/>
    <property type="match status" value="1"/>
</dbReference>
<organism evidence="4 5">
    <name type="scientific">Necator americanus</name>
    <name type="common">Human hookworm</name>
    <dbReference type="NCBI Taxonomy" id="51031"/>
    <lineage>
        <taxon>Eukaryota</taxon>
        <taxon>Metazoa</taxon>
        <taxon>Ecdysozoa</taxon>
        <taxon>Nematoda</taxon>
        <taxon>Chromadorea</taxon>
        <taxon>Rhabditida</taxon>
        <taxon>Rhabditina</taxon>
        <taxon>Rhabditomorpha</taxon>
        <taxon>Strongyloidea</taxon>
        <taxon>Ancylostomatidae</taxon>
        <taxon>Bunostominae</taxon>
        <taxon>Necator</taxon>
    </lineage>
</organism>
<feature type="transmembrane region" description="Helical" evidence="2">
    <location>
        <begin position="406"/>
        <end position="427"/>
    </location>
</feature>
<keyword evidence="2" id="KW-0812">Transmembrane</keyword>
<proteinExistence type="predicted"/>
<evidence type="ECO:0000313" key="5">
    <source>
        <dbReference type="Proteomes" id="UP001303046"/>
    </source>
</evidence>
<dbReference type="EMBL" id="JAVFWL010000003">
    <property type="protein sequence ID" value="KAK6744914.1"/>
    <property type="molecule type" value="Genomic_DNA"/>
</dbReference>
<feature type="domain" description="ZP" evidence="3">
    <location>
        <begin position="91"/>
        <end position="350"/>
    </location>
</feature>
<dbReference type="PANTHER" id="PTHR46560:SF13">
    <property type="entry name" value="ZP DOMAIN-CONTAINING PROTEIN"/>
    <property type="match status" value="1"/>
</dbReference>
<evidence type="ECO:0000256" key="2">
    <source>
        <dbReference type="SAM" id="Phobius"/>
    </source>
</evidence>
<dbReference type="Pfam" id="PF00100">
    <property type="entry name" value="Zona_pellucida"/>
    <property type="match status" value="1"/>
</dbReference>
<evidence type="ECO:0000256" key="1">
    <source>
        <dbReference type="ARBA" id="ARBA00023157"/>
    </source>
</evidence>
<dbReference type="SMART" id="SM00241">
    <property type="entry name" value="ZP"/>
    <property type="match status" value="1"/>
</dbReference>
<dbReference type="InterPro" id="IPR001507">
    <property type="entry name" value="ZP_dom"/>
</dbReference>
<evidence type="ECO:0000259" key="3">
    <source>
        <dbReference type="PROSITE" id="PS51034"/>
    </source>
</evidence>
<sequence length="450" mass="49446">MSAVWHVTQTRFQFTFYPTALLPKIAASDVIAAAVTLLERDLLRLMPPNTSREVLLMDSPPSRCKTMSEENTGAISQCGFSDSLLQDRSVSCTSSSMDVALSFEKNFTGGVFTEKGIGDERCRWRGRGERSMVVHIPLSNGSECGLKANESTGEYNLKLIISPVDGILVDGFTAMSVRCIYSTQDITLTLPPGPDGSRALQINSLQRDEGVVTGNGAAPLLSMQILDGHGINGPPLARASVGQRITLDLSLKNTAIYDFYVHSCYAHDGSNTPDASINIIDSNGCAVRLSRAIDVPAFSTEPVNHGPKHIYLHMYGFQFTSSQFVHFECQVKPCVHSCRRQQCEADSTKLPLIPALRRRREEAERTTNLTTLRMQTVLQIEPQQVQRAALVASERKLDQCLSLNEVLFIAMLFLGAITAIAILLCFVCSPSKRQARLDEPAYSVAHVFQQ</sequence>